<dbReference type="AlphaFoldDB" id="A0A0R0HUW5"/>
<name>A0A0R0HUW5_SOYBN</name>
<sequence>MAHKNTTQLDLTNHVISTTQPNQKLTPITMFTQCLVPAHLVFSNSTTPLSFQTSFVLLINHYSLL</sequence>
<keyword evidence="3" id="KW-1185">Reference proteome</keyword>
<dbReference type="EnsemblPlants" id="KRH31272">
    <property type="protein sequence ID" value="KRH31272"/>
    <property type="gene ID" value="GLYMA_11G238600"/>
</dbReference>
<reference evidence="1 2" key="1">
    <citation type="journal article" date="2010" name="Nature">
        <title>Genome sequence of the palaeopolyploid soybean.</title>
        <authorList>
            <person name="Schmutz J."/>
            <person name="Cannon S.B."/>
            <person name="Schlueter J."/>
            <person name="Ma J."/>
            <person name="Mitros T."/>
            <person name="Nelson W."/>
            <person name="Hyten D.L."/>
            <person name="Song Q."/>
            <person name="Thelen J.J."/>
            <person name="Cheng J."/>
            <person name="Xu D."/>
            <person name="Hellsten U."/>
            <person name="May G.D."/>
            <person name="Yu Y."/>
            <person name="Sakurai T."/>
            <person name="Umezawa T."/>
            <person name="Bhattacharyya M.K."/>
            <person name="Sandhu D."/>
            <person name="Valliyodan B."/>
            <person name="Lindquist E."/>
            <person name="Peto M."/>
            <person name="Grant D."/>
            <person name="Shu S."/>
            <person name="Goodstein D."/>
            <person name="Barry K."/>
            <person name="Futrell-Griggs M."/>
            <person name="Abernathy B."/>
            <person name="Du J."/>
            <person name="Tian Z."/>
            <person name="Zhu L."/>
            <person name="Gill N."/>
            <person name="Joshi T."/>
            <person name="Libault M."/>
            <person name="Sethuraman A."/>
            <person name="Zhang X.-C."/>
            <person name="Shinozaki K."/>
            <person name="Nguyen H.T."/>
            <person name="Wing R.A."/>
            <person name="Cregan P."/>
            <person name="Specht J."/>
            <person name="Grimwood J."/>
            <person name="Rokhsar D."/>
            <person name="Stacey G."/>
            <person name="Shoemaker R.C."/>
            <person name="Jackson S.A."/>
        </authorList>
    </citation>
    <scope>NUCLEOTIDE SEQUENCE [LARGE SCALE GENOMIC DNA]</scope>
    <source>
        <strain evidence="2">cv. Williams 82</strain>
        <tissue evidence="1">Callus</tissue>
    </source>
</reference>
<protein>
    <submittedName>
        <fullName evidence="1 2">Uncharacterized protein</fullName>
    </submittedName>
</protein>
<evidence type="ECO:0000313" key="3">
    <source>
        <dbReference type="Proteomes" id="UP000008827"/>
    </source>
</evidence>
<dbReference type="EMBL" id="CM000844">
    <property type="protein sequence ID" value="KRH31272.1"/>
    <property type="molecule type" value="Genomic_DNA"/>
</dbReference>
<evidence type="ECO:0000313" key="2">
    <source>
        <dbReference type="EnsemblPlants" id="KRH31272"/>
    </source>
</evidence>
<gene>
    <name evidence="1" type="ORF">GLYMA_11G238600</name>
</gene>
<reference evidence="2" key="2">
    <citation type="submission" date="2018-02" db="UniProtKB">
        <authorList>
            <consortium name="EnsemblPlants"/>
        </authorList>
    </citation>
    <scope>IDENTIFICATION</scope>
    <source>
        <strain evidence="2">Williams 82</strain>
    </source>
</reference>
<dbReference type="Gramene" id="KRH31272">
    <property type="protein sequence ID" value="KRH31272"/>
    <property type="gene ID" value="GLYMA_11G238600"/>
</dbReference>
<proteinExistence type="predicted"/>
<accession>A0A0R0HUW5</accession>
<evidence type="ECO:0000313" key="1">
    <source>
        <dbReference type="EMBL" id="KRH31272.1"/>
    </source>
</evidence>
<organism evidence="1">
    <name type="scientific">Glycine max</name>
    <name type="common">Soybean</name>
    <name type="synonym">Glycine hispida</name>
    <dbReference type="NCBI Taxonomy" id="3847"/>
    <lineage>
        <taxon>Eukaryota</taxon>
        <taxon>Viridiplantae</taxon>
        <taxon>Streptophyta</taxon>
        <taxon>Embryophyta</taxon>
        <taxon>Tracheophyta</taxon>
        <taxon>Spermatophyta</taxon>
        <taxon>Magnoliopsida</taxon>
        <taxon>eudicotyledons</taxon>
        <taxon>Gunneridae</taxon>
        <taxon>Pentapetalae</taxon>
        <taxon>rosids</taxon>
        <taxon>fabids</taxon>
        <taxon>Fabales</taxon>
        <taxon>Fabaceae</taxon>
        <taxon>Papilionoideae</taxon>
        <taxon>50 kb inversion clade</taxon>
        <taxon>NPAAA clade</taxon>
        <taxon>indigoferoid/millettioid clade</taxon>
        <taxon>Phaseoleae</taxon>
        <taxon>Glycine</taxon>
        <taxon>Glycine subgen. Soja</taxon>
    </lineage>
</organism>
<dbReference type="Proteomes" id="UP000008827">
    <property type="component" value="Chromosome 11"/>
</dbReference>
<dbReference type="InParanoid" id="A0A0R0HUW5"/>
<reference evidence="1" key="3">
    <citation type="submission" date="2018-07" db="EMBL/GenBank/DDBJ databases">
        <title>WGS assembly of Glycine max.</title>
        <authorList>
            <person name="Schmutz J."/>
            <person name="Cannon S."/>
            <person name="Schlueter J."/>
            <person name="Ma J."/>
            <person name="Mitros T."/>
            <person name="Nelson W."/>
            <person name="Hyten D."/>
            <person name="Song Q."/>
            <person name="Thelen J."/>
            <person name="Cheng J."/>
            <person name="Xu D."/>
            <person name="Hellsten U."/>
            <person name="May G."/>
            <person name="Yu Y."/>
            <person name="Sakurai T."/>
            <person name="Umezawa T."/>
            <person name="Bhattacharyya M."/>
            <person name="Sandhu D."/>
            <person name="Valliyodan B."/>
            <person name="Lindquist E."/>
            <person name="Peto M."/>
            <person name="Grant D."/>
            <person name="Shu S."/>
            <person name="Goodstein D."/>
            <person name="Barry K."/>
            <person name="Futrell-Griggs M."/>
            <person name="Abernathy B."/>
            <person name="Du J."/>
            <person name="Tian Z."/>
            <person name="Zhu L."/>
            <person name="Gill N."/>
            <person name="Joshi T."/>
            <person name="Libault M."/>
            <person name="Sethuraman A."/>
            <person name="Zhang X."/>
            <person name="Shinozaki K."/>
            <person name="Nguyen H."/>
            <person name="Wing R."/>
            <person name="Cregan P."/>
            <person name="Specht J."/>
            <person name="Grimwood J."/>
            <person name="Rokhsar D."/>
            <person name="Stacey G."/>
            <person name="Shoemaker R."/>
            <person name="Jackson S."/>
        </authorList>
    </citation>
    <scope>NUCLEOTIDE SEQUENCE</scope>
    <source>
        <tissue evidence="1">Callus</tissue>
    </source>
</reference>